<evidence type="ECO:0000313" key="2">
    <source>
        <dbReference type="EMBL" id="QJE95965.1"/>
    </source>
</evidence>
<dbReference type="EMBL" id="CP051774">
    <property type="protein sequence ID" value="QJE95965.1"/>
    <property type="molecule type" value="Genomic_DNA"/>
</dbReference>
<protein>
    <submittedName>
        <fullName evidence="2">Uncharacterized protein</fullName>
    </submittedName>
</protein>
<accession>A0A858RGY9</accession>
<feature type="coiled-coil region" evidence="1">
    <location>
        <begin position="169"/>
        <end position="200"/>
    </location>
</feature>
<evidence type="ECO:0000256" key="1">
    <source>
        <dbReference type="SAM" id="Coils"/>
    </source>
</evidence>
<sequence length="436" mass="48603">MREFMEAEGMVKPEDWKDVNRNDVTDIRSSRRLGLIFDTNVRQAYGFGKWRQGMSPAVRKAFPAARFIREHDVGEARPRHAVSEGDVQLKTDYEYWAKFQNDPEIGGFGVPWGPYGFNSGMGQEDVSREDAERLGLVKPGAPVTPPAEPEPAFNDSVWANIGDLDPELKKELVDSLEKEIEDLESMEDIAKREAAKARRSAMQRSERKAIQRGDLAEAARIRKLIDLGVPEEPLIIDDNRIALSKRAAERAPNVEDWSRQAAEIFSRIERKLPAPQKRGVSRARHLGASEFIATPEEKLIVESPLEIMVAHDASGRIYRAGVGGRASIKVPDLPAGSIVTHNHPGGRGPSDGDFKWVFMNADKILRVITRNERGELELFRFKAGPQFDPAKVSDLLASYAILCRRGGDTAPARRAAMGLIQRDFPGMLALDYGIVQ</sequence>
<evidence type="ECO:0000313" key="3">
    <source>
        <dbReference type="Proteomes" id="UP000501812"/>
    </source>
</evidence>
<keyword evidence="1" id="KW-0175">Coiled coil</keyword>
<dbReference type="AlphaFoldDB" id="A0A858RGY9"/>
<dbReference type="Proteomes" id="UP000501812">
    <property type="component" value="Chromosome"/>
</dbReference>
<name>A0A858RGY9_9BACT</name>
<dbReference type="KEGG" id="luo:HHL09_09280"/>
<dbReference type="RefSeq" id="WP_169454278.1">
    <property type="nucleotide sequence ID" value="NZ_CP051774.1"/>
</dbReference>
<organism evidence="2 3">
    <name type="scientific">Luteolibacter luteus</name>
    <dbReference type="NCBI Taxonomy" id="2728835"/>
    <lineage>
        <taxon>Bacteria</taxon>
        <taxon>Pseudomonadati</taxon>
        <taxon>Verrucomicrobiota</taxon>
        <taxon>Verrucomicrobiia</taxon>
        <taxon>Verrucomicrobiales</taxon>
        <taxon>Verrucomicrobiaceae</taxon>
        <taxon>Luteolibacter</taxon>
    </lineage>
</organism>
<reference evidence="2 3" key="1">
    <citation type="submission" date="2020-04" db="EMBL/GenBank/DDBJ databases">
        <title>Luteolibacter sp. G-1-1-1 isolated from soil.</title>
        <authorList>
            <person name="Dahal R.H."/>
        </authorList>
    </citation>
    <scope>NUCLEOTIDE SEQUENCE [LARGE SCALE GENOMIC DNA]</scope>
    <source>
        <strain evidence="2 3">G-1-1-1</strain>
    </source>
</reference>
<keyword evidence="3" id="KW-1185">Reference proteome</keyword>
<gene>
    <name evidence="2" type="ORF">HHL09_09280</name>
</gene>
<proteinExistence type="predicted"/>